<keyword evidence="1" id="KW-1133">Transmembrane helix</keyword>
<keyword evidence="3" id="KW-1185">Reference proteome</keyword>
<name>A0ABW3SXE4_9BACT</name>
<keyword evidence="1" id="KW-0472">Membrane</keyword>
<feature type="non-terminal residue" evidence="2">
    <location>
        <position position="1"/>
    </location>
</feature>
<dbReference type="EMBL" id="JBHTLD010000381">
    <property type="protein sequence ID" value="MFD1188776.1"/>
    <property type="molecule type" value="Genomic_DNA"/>
</dbReference>
<accession>A0ABW3SXE4</accession>
<evidence type="ECO:0000256" key="1">
    <source>
        <dbReference type="SAM" id="Phobius"/>
    </source>
</evidence>
<protein>
    <submittedName>
        <fullName evidence="2">Uncharacterized protein</fullName>
    </submittedName>
</protein>
<dbReference type="Proteomes" id="UP001597094">
    <property type="component" value="Unassembled WGS sequence"/>
</dbReference>
<feature type="transmembrane region" description="Helical" evidence="1">
    <location>
        <begin position="60"/>
        <end position="77"/>
    </location>
</feature>
<organism evidence="2 3">
    <name type="scientific">Pontibacter rugosus</name>
    <dbReference type="NCBI Taxonomy" id="1745966"/>
    <lineage>
        <taxon>Bacteria</taxon>
        <taxon>Pseudomonadati</taxon>
        <taxon>Bacteroidota</taxon>
        <taxon>Cytophagia</taxon>
        <taxon>Cytophagales</taxon>
        <taxon>Hymenobacteraceae</taxon>
        <taxon>Pontibacter</taxon>
    </lineage>
</organism>
<reference evidence="3" key="1">
    <citation type="journal article" date="2019" name="Int. J. Syst. Evol. Microbiol.">
        <title>The Global Catalogue of Microorganisms (GCM) 10K type strain sequencing project: providing services to taxonomists for standard genome sequencing and annotation.</title>
        <authorList>
            <consortium name="The Broad Institute Genomics Platform"/>
            <consortium name="The Broad Institute Genome Sequencing Center for Infectious Disease"/>
            <person name="Wu L."/>
            <person name="Ma J."/>
        </authorList>
    </citation>
    <scope>NUCLEOTIDE SEQUENCE [LARGE SCALE GENOMIC DNA]</scope>
    <source>
        <strain evidence="3">JCM 31319</strain>
    </source>
</reference>
<dbReference type="RefSeq" id="WP_377532876.1">
    <property type="nucleotide sequence ID" value="NZ_JBHTLD010000381.1"/>
</dbReference>
<sequence>AHRGLPYFFGTGQLCHIWMEDVVYIPFTFYILYSYAYLVHFTAYSIHTIEKELCGKPTEYTALLLGLFFFPIGIWLVQPKINRILRTPVVEEITNT</sequence>
<feature type="transmembrane region" description="Helical" evidence="1">
    <location>
        <begin position="21"/>
        <end position="40"/>
    </location>
</feature>
<evidence type="ECO:0000313" key="3">
    <source>
        <dbReference type="Proteomes" id="UP001597094"/>
    </source>
</evidence>
<gene>
    <name evidence="2" type="ORF">ACFQ2O_21385</name>
</gene>
<proteinExistence type="predicted"/>
<keyword evidence="1" id="KW-0812">Transmembrane</keyword>
<evidence type="ECO:0000313" key="2">
    <source>
        <dbReference type="EMBL" id="MFD1188776.1"/>
    </source>
</evidence>
<comment type="caution">
    <text evidence="2">The sequence shown here is derived from an EMBL/GenBank/DDBJ whole genome shotgun (WGS) entry which is preliminary data.</text>
</comment>